<evidence type="ECO:0000313" key="2">
    <source>
        <dbReference type="Proteomes" id="UP000240811"/>
    </source>
</evidence>
<protein>
    <submittedName>
        <fullName evidence="1">Phytoene synthase</fullName>
    </submittedName>
</protein>
<proteinExistence type="predicted"/>
<dbReference type="Proteomes" id="UP000240811">
    <property type="component" value="Unassembled WGS sequence"/>
</dbReference>
<sequence>MRNNHAIHDQLFYLHNLRDVDRDRYLSCLLSPSNVRISLAILYGFNAELMRVRELTSNPFTGEMRLQWWKNIFESFDKDISPQSASPLADGICYIICKYDLPYQRFLDMIESRFFDLYNESMYDCTQLEDYSFKVSSNLIHLAVRVLDNQQYFCIPELIKHAGIAQVVGELILLLSKHISRGQLYLPLDILGAAGLDRETFLSGEDREKISVAIKIFAEWGLEHLLKARKESSNISPNIFPAFIPISMTGNILENAINNGIKIFDHPYKVHQWIRQWQMLSSSIKRRF</sequence>
<dbReference type="SUPFAM" id="SSF48576">
    <property type="entry name" value="Terpenoid synthases"/>
    <property type="match status" value="1"/>
</dbReference>
<dbReference type="Gene3D" id="1.10.600.10">
    <property type="entry name" value="Farnesyl Diphosphate Synthase"/>
    <property type="match status" value="1"/>
</dbReference>
<organism evidence="1 2">
    <name type="scientific">Candidatus Liberibacter europaeus</name>
    <dbReference type="NCBI Taxonomy" id="744859"/>
    <lineage>
        <taxon>Bacteria</taxon>
        <taxon>Pseudomonadati</taxon>
        <taxon>Pseudomonadota</taxon>
        <taxon>Alphaproteobacteria</taxon>
        <taxon>Hyphomicrobiales</taxon>
        <taxon>Rhizobiaceae</taxon>
        <taxon>Liberibacter</taxon>
    </lineage>
</organism>
<name>A0A2T4VX54_9HYPH</name>
<evidence type="ECO:0000313" key="1">
    <source>
        <dbReference type="EMBL" id="PTL86359.1"/>
    </source>
</evidence>
<dbReference type="InterPro" id="IPR002060">
    <property type="entry name" value="Squ/phyt_synthse"/>
</dbReference>
<accession>A0A2T4VX54</accession>
<reference evidence="2" key="1">
    <citation type="submission" date="2018-02" db="EMBL/GenBank/DDBJ databases">
        <title>Genome sequence of Candidatus Liberibacter europaeus.</title>
        <authorList>
            <person name="Frampton R.A."/>
            <person name="Thompson S.M."/>
            <person name="David C."/>
            <person name="Addison S.M."/>
            <person name="Smith G.R."/>
        </authorList>
    </citation>
    <scope>NUCLEOTIDE SEQUENCE [LARGE SCALE GENOMIC DNA]</scope>
</reference>
<dbReference type="EMBL" id="PSQJ01000004">
    <property type="protein sequence ID" value="PTL86359.1"/>
    <property type="molecule type" value="Genomic_DNA"/>
</dbReference>
<dbReference type="Pfam" id="PF00494">
    <property type="entry name" value="SQS_PSY"/>
    <property type="match status" value="1"/>
</dbReference>
<gene>
    <name evidence="1" type="ORF">C4617_03920</name>
</gene>
<dbReference type="InterPro" id="IPR008949">
    <property type="entry name" value="Isoprenoid_synthase_dom_sf"/>
</dbReference>
<comment type="caution">
    <text evidence="1">The sequence shown here is derived from an EMBL/GenBank/DDBJ whole genome shotgun (WGS) entry which is preliminary data.</text>
</comment>
<dbReference type="AlphaFoldDB" id="A0A2T4VX54"/>